<accession>A0A323UIA8</accession>
<name>A0A323UIA8_RHOPL</name>
<dbReference type="Proteomes" id="UP000248134">
    <property type="component" value="Unassembled WGS sequence"/>
</dbReference>
<evidence type="ECO:0008006" key="3">
    <source>
        <dbReference type="Google" id="ProtNLM"/>
    </source>
</evidence>
<dbReference type="EMBL" id="QKQS01000013">
    <property type="protein sequence ID" value="PZA12099.1"/>
    <property type="molecule type" value="Genomic_DNA"/>
</dbReference>
<proteinExistence type="predicted"/>
<reference evidence="1 2" key="1">
    <citation type="submission" date="2018-06" db="EMBL/GenBank/DDBJ databases">
        <title>Draft Whole-Genome Sequence of the purple photosynthetic bacterium Rhodospeudomonas palustris XCP.</title>
        <authorList>
            <person name="Rayyan A."/>
            <person name="Meyer T.E."/>
            <person name="Kyndt J.A."/>
        </authorList>
    </citation>
    <scope>NUCLEOTIDE SEQUENCE [LARGE SCALE GENOMIC DNA]</scope>
    <source>
        <strain evidence="1 2">XCP</strain>
    </source>
</reference>
<comment type="caution">
    <text evidence="1">The sequence shown here is derived from an EMBL/GenBank/DDBJ whole genome shotgun (WGS) entry which is preliminary data.</text>
</comment>
<evidence type="ECO:0000313" key="1">
    <source>
        <dbReference type="EMBL" id="PZA12099.1"/>
    </source>
</evidence>
<dbReference type="AlphaFoldDB" id="A0A323UIA8"/>
<dbReference type="OrthoDB" id="8141558at2"/>
<gene>
    <name evidence="1" type="ORF">DNX69_08735</name>
</gene>
<organism evidence="1 2">
    <name type="scientific">Rhodopseudomonas palustris</name>
    <dbReference type="NCBI Taxonomy" id="1076"/>
    <lineage>
        <taxon>Bacteria</taxon>
        <taxon>Pseudomonadati</taxon>
        <taxon>Pseudomonadota</taxon>
        <taxon>Alphaproteobacteria</taxon>
        <taxon>Hyphomicrobiales</taxon>
        <taxon>Nitrobacteraceae</taxon>
        <taxon>Rhodopseudomonas</taxon>
    </lineage>
</organism>
<evidence type="ECO:0000313" key="2">
    <source>
        <dbReference type="Proteomes" id="UP000248134"/>
    </source>
</evidence>
<sequence>MIIHPPKALAALRRRVGRVMPLLAVVLLVQIFAPIGAVCFIAHAMADPVGVAPLCAAMAQADTPDGVPVSHGGSCCVVCSLSLGGAPVPALPPQDFVVARFAKTVAWQLADSAPISLRSFAHAQARGPPVLLPASA</sequence>
<protein>
    <recommendedName>
        <fullName evidence="3">DUF2946 domain-containing protein</fullName>
    </recommendedName>
</protein>